<dbReference type="AlphaFoldDB" id="A0A6J7ZV96"/>
<name>A0A6J7ZV96_MYTCO</name>
<dbReference type="Proteomes" id="UP000507470">
    <property type="component" value="Unassembled WGS sequence"/>
</dbReference>
<accession>A0A6J7ZV96</accession>
<reference evidence="1 2" key="1">
    <citation type="submission" date="2020-06" db="EMBL/GenBank/DDBJ databases">
        <authorList>
            <person name="Li R."/>
            <person name="Bekaert M."/>
        </authorList>
    </citation>
    <scope>NUCLEOTIDE SEQUENCE [LARGE SCALE GENOMIC DNA]</scope>
    <source>
        <strain evidence="2">wild</strain>
    </source>
</reference>
<dbReference type="EMBL" id="CACVKT020000197">
    <property type="protein sequence ID" value="CAC5356947.1"/>
    <property type="molecule type" value="Genomic_DNA"/>
</dbReference>
<sequence length="398" mass="46825">MEVYEDEKSRFNQNIPHFAMETDDVKPGFTQLRLEYNINQFSFEQCEEHNGKHYYSSALCKQRLMVIGAHTHGPCITDKRELTDSAWCLHCKTWVSPAVQWITRTSNSWPCDSVKQNQISNFDESLCNFLFEPQLTLYANDVEKILKSKLSVNANLISNTYISVATIKTSNIHKEKIIQTVLSHQSSIKYLCKYCMSMWYNLFAQNIPLNSTNNYNKYSYKQYKFCLSTLLQNVHHDAVSGWLMLASLFYKTKQYNKALHIIRYSMSKCTPEKLYRHMSMSDIHYQLLKLQSFQRKSLMNLKRTMFVDCINFTLFSTLTPDELQMDESNELFYFPYAAYAYFLNFLCHYHLKNVRQYEDSLQGLQLVIKENYLIGGRDSEDSMLLRIALQVLDDNKFA</sequence>
<gene>
    <name evidence="1" type="ORF">MCOR_867</name>
</gene>
<keyword evidence="2" id="KW-1185">Reference proteome</keyword>
<proteinExistence type="predicted"/>
<organism evidence="1 2">
    <name type="scientific">Mytilus coruscus</name>
    <name type="common">Sea mussel</name>
    <dbReference type="NCBI Taxonomy" id="42192"/>
    <lineage>
        <taxon>Eukaryota</taxon>
        <taxon>Metazoa</taxon>
        <taxon>Spiralia</taxon>
        <taxon>Lophotrochozoa</taxon>
        <taxon>Mollusca</taxon>
        <taxon>Bivalvia</taxon>
        <taxon>Autobranchia</taxon>
        <taxon>Pteriomorphia</taxon>
        <taxon>Mytilida</taxon>
        <taxon>Mytiloidea</taxon>
        <taxon>Mytilidae</taxon>
        <taxon>Mytilinae</taxon>
        <taxon>Mytilus</taxon>
    </lineage>
</organism>
<evidence type="ECO:0000313" key="2">
    <source>
        <dbReference type="Proteomes" id="UP000507470"/>
    </source>
</evidence>
<protein>
    <submittedName>
        <fullName evidence="1">Uncharacterized protein</fullName>
    </submittedName>
</protein>
<evidence type="ECO:0000313" key="1">
    <source>
        <dbReference type="EMBL" id="CAC5356947.1"/>
    </source>
</evidence>